<evidence type="ECO:0000256" key="6">
    <source>
        <dbReference type="ARBA" id="ARBA00023136"/>
    </source>
</evidence>
<keyword evidence="6 7" id="KW-0472">Membrane</keyword>
<comment type="similarity">
    <text evidence="2">Belongs to the polysaccharide synthase family.</text>
</comment>
<feature type="transmembrane region" description="Helical" evidence="7">
    <location>
        <begin position="80"/>
        <end position="98"/>
    </location>
</feature>
<evidence type="ECO:0000256" key="5">
    <source>
        <dbReference type="ARBA" id="ARBA00022989"/>
    </source>
</evidence>
<evidence type="ECO:0000313" key="8">
    <source>
        <dbReference type="EMBL" id="SCM59558.1"/>
    </source>
</evidence>
<feature type="transmembrane region" description="Helical" evidence="7">
    <location>
        <begin position="383"/>
        <end position="405"/>
    </location>
</feature>
<evidence type="ECO:0000256" key="3">
    <source>
        <dbReference type="ARBA" id="ARBA00022475"/>
    </source>
</evidence>
<feature type="transmembrane region" description="Helical" evidence="7">
    <location>
        <begin position="42"/>
        <end position="68"/>
    </location>
</feature>
<evidence type="ECO:0000256" key="4">
    <source>
        <dbReference type="ARBA" id="ARBA00022692"/>
    </source>
</evidence>
<sequence>MTSLRKQLFSGIAFTAIAKYAGMIISLIITAVLSRLLTPSEFGIIAVAMVIITFFGVFSDLGIAPAIIQDKTLDKKDLSNLFSFTVWLAITISFFFFLSSGLIARYYDSPILKSICRVLSLSLLFNTMSIVPNALLYRDKAFKFLAKRSVAVQFVVGTIAILAAFYGAGVYALLINPVVSAIVIFIITFRRYPQQIRWTLGLSSLRKIFSYSSFQFLFNLINYFSRNLDKLIVGKYLGMSMLGFYEKSYRLMMLPLQNITHVITPVMHPVFSDFQNDLHQLESSYRKVVRLLAFIGFPLSIFLLFTSKELMLLIFGMQWEASVPVFRILSLTVGSQVILSTSGSIFQAAGDTRSLFIAGLFSAILNVVGLLIAVFVFETLSAVAWAILISFSINFFQCYIQMYFVTFKTKMTQFFKIFVSPLILSIILLVVLFLYSNSISINNLLLSLIVKSTISFIIWGVYVQITNTFNIVKKISSSLINNKR</sequence>
<proteinExistence type="inferred from homology"/>
<dbReference type="RefSeq" id="WP_071137827.1">
    <property type="nucleotide sequence ID" value="NZ_LT608328.1"/>
</dbReference>
<dbReference type="InterPro" id="IPR050833">
    <property type="entry name" value="Poly_Biosynth_Transport"/>
</dbReference>
<dbReference type="Pfam" id="PF13440">
    <property type="entry name" value="Polysacc_synt_3"/>
    <property type="match status" value="1"/>
</dbReference>
<evidence type="ECO:0000256" key="1">
    <source>
        <dbReference type="ARBA" id="ARBA00004651"/>
    </source>
</evidence>
<dbReference type="KEGG" id="pmuc:ING2E5A_2763"/>
<dbReference type="CDD" id="cd13127">
    <property type="entry name" value="MATE_tuaB_like"/>
    <property type="match status" value="1"/>
</dbReference>
<dbReference type="Proteomes" id="UP000178485">
    <property type="component" value="Chromosome i"/>
</dbReference>
<reference evidence="8 9" key="1">
    <citation type="submission" date="2016-08" db="EMBL/GenBank/DDBJ databases">
        <authorList>
            <person name="Seilhamer J.J."/>
        </authorList>
    </citation>
    <scope>NUCLEOTIDE SEQUENCE [LARGE SCALE GENOMIC DNA]</scope>
    <source>
        <strain evidence="8">ING2-E5A</strain>
    </source>
</reference>
<gene>
    <name evidence="8" type="primary">amsL</name>
    <name evidence="8" type="ORF">ING2E5A_2763</name>
</gene>
<dbReference type="STRING" id="1642646.ING2E5A_2763"/>
<dbReference type="PANTHER" id="PTHR30250:SF10">
    <property type="entry name" value="LIPOPOLYSACCHARIDE BIOSYNTHESIS PROTEIN WZXC"/>
    <property type="match status" value="1"/>
</dbReference>
<accession>A0A1G4GAM7</accession>
<keyword evidence="9" id="KW-1185">Reference proteome</keyword>
<keyword evidence="4 7" id="KW-0812">Transmembrane</keyword>
<feature type="transmembrane region" description="Helical" evidence="7">
    <location>
        <begin position="288"/>
        <end position="305"/>
    </location>
</feature>
<evidence type="ECO:0000256" key="7">
    <source>
        <dbReference type="SAM" id="Phobius"/>
    </source>
</evidence>
<organism evidence="8 9">
    <name type="scientific">Petrimonas mucosa</name>
    <dbReference type="NCBI Taxonomy" id="1642646"/>
    <lineage>
        <taxon>Bacteria</taxon>
        <taxon>Pseudomonadati</taxon>
        <taxon>Bacteroidota</taxon>
        <taxon>Bacteroidia</taxon>
        <taxon>Bacteroidales</taxon>
        <taxon>Dysgonomonadaceae</taxon>
        <taxon>Petrimonas</taxon>
    </lineage>
</organism>
<dbReference type="EMBL" id="LT608328">
    <property type="protein sequence ID" value="SCM59558.1"/>
    <property type="molecule type" value="Genomic_DNA"/>
</dbReference>
<protein>
    <submittedName>
        <fullName evidence="8">Amylovoran biosynthesis protein AmsL</fullName>
    </submittedName>
</protein>
<feature type="transmembrane region" description="Helical" evidence="7">
    <location>
        <begin position="355"/>
        <end position="377"/>
    </location>
</feature>
<feature type="transmembrane region" description="Helical" evidence="7">
    <location>
        <begin position="325"/>
        <end position="346"/>
    </location>
</feature>
<feature type="transmembrane region" description="Helical" evidence="7">
    <location>
        <begin position="12"/>
        <end position="36"/>
    </location>
</feature>
<feature type="transmembrane region" description="Helical" evidence="7">
    <location>
        <begin position="417"/>
        <end position="435"/>
    </location>
</feature>
<feature type="transmembrane region" description="Helical" evidence="7">
    <location>
        <begin position="149"/>
        <end position="166"/>
    </location>
</feature>
<feature type="transmembrane region" description="Helical" evidence="7">
    <location>
        <begin position="172"/>
        <end position="189"/>
    </location>
</feature>
<evidence type="ECO:0000256" key="2">
    <source>
        <dbReference type="ARBA" id="ARBA00007430"/>
    </source>
</evidence>
<feature type="transmembrane region" description="Helical" evidence="7">
    <location>
        <begin position="118"/>
        <end position="137"/>
    </location>
</feature>
<dbReference type="PANTHER" id="PTHR30250">
    <property type="entry name" value="PST FAMILY PREDICTED COLANIC ACID TRANSPORTER"/>
    <property type="match status" value="1"/>
</dbReference>
<dbReference type="AlphaFoldDB" id="A0A1G4GAM7"/>
<evidence type="ECO:0000313" key="9">
    <source>
        <dbReference type="Proteomes" id="UP000178485"/>
    </source>
</evidence>
<comment type="subcellular location">
    <subcellularLocation>
        <location evidence="1">Cell membrane</location>
        <topology evidence="1">Multi-pass membrane protein</topology>
    </subcellularLocation>
</comment>
<name>A0A1G4GAM7_9BACT</name>
<feature type="transmembrane region" description="Helical" evidence="7">
    <location>
        <begin position="441"/>
        <end position="465"/>
    </location>
</feature>
<keyword evidence="3" id="KW-1003">Cell membrane</keyword>
<keyword evidence="5 7" id="KW-1133">Transmembrane helix</keyword>
<dbReference type="GO" id="GO:0005886">
    <property type="term" value="C:plasma membrane"/>
    <property type="evidence" value="ECO:0007669"/>
    <property type="project" value="UniProtKB-SubCell"/>
</dbReference>